<dbReference type="GO" id="GO:0005813">
    <property type="term" value="C:centrosome"/>
    <property type="evidence" value="ECO:0007669"/>
    <property type="project" value="InterPro"/>
</dbReference>
<feature type="region of interest" description="Disordered" evidence="2">
    <location>
        <begin position="644"/>
        <end position="666"/>
    </location>
</feature>
<feature type="compositionally biased region" description="Basic and acidic residues" evidence="2">
    <location>
        <begin position="509"/>
        <end position="524"/>
    </location>
</feature>
<evidence type="ECO:0000313" key="4">
    <source>
        <dbReference type="Ensembl" id="ENSTNIP00000017124.1"/>
    </source>
</evidence>
<reference evidence="4" key="2">
    <citation type="submission" date="2025-08" db="UniProtKB">
        <authorList>
            <consortium name="Ensembl"/>
        </authorList>
    </citation>
    <scope>IDENTIFICATION</scope>
</reference>
<dbReference type="PANTHER" id="PTHR22545:SF0">
    <property type="entry name" value="CENTROSOMAL PROTEIN OF 95 KDA"/>
    <property type="match status" value="1"/>
</dbReference>
<evidence type="ECO:0000256" key="2">
    <source>
        <dbReference type="SAM" id="MobiDB-lite"/>
    </source>
</evidence>
<feature type="region of interest" description="Disordered" evidence="2">
    <location>
        <begin position="330"/>
        <end position="357"/>
    </location>
</feature>
<keyword evidence="1" id="KW-0175">Coiled coil</keyword>
<sequence>VLLLIAEWTDVANNLLIQCHIGRRLRRLADCDADVFIALYENILGEKVPVDYIAAPTCQEDDIHNVQSVIDSLSLDYLQISLSHITGENVIRGDKDSIKNLLEIFDGLLEYLKEEIIDGSNNEFLTTDYSAECWKEWWTGVFPNRFQCIPFQAAAPVAGLRSLCVSGPLRQPPAKLPLVVNNCCFEEAFDNIAAEAAEPRARSASAGNRTQPEQSSPSTGDAGSCSQWDCSSPPLRAATSCPSGPPDGAERPRPPLGHRPCSPPNRDRCSRQSGQLRVRETVQAGKYRELPTSSRKPAQRADSLPPTDASLMTVLYRTQEDERYLTSAGCREVAASHSPPDSRAGGGKPRLRRLRRKQVDLPGRETDRNLGRISHQLTELKNAQPEEGTASDIVSNSLTGWCSLQMRARVEGERLSSRVNEAPWDFPQMPSPPSVCVSVSPCSSRGLSSAAEPRGGQDQHQARRAHRKHQGERLCSPHTPSSSSLFNHFPTSRLSSSIGTVRRVKTKRQKDGGTKERQYREAILRDVPQARAPPRSSLEAPHPVEPPPSGRRRPEIARPPSMKVKENGLLPLLLEELPHLDVCSRAQGRMWRQQQQQVDGLRSAASPSSRRRGKLTGQLEEAQRKHDLLVEILHKDQEHKRRLRELKEHSQQQKSIQNRAKEQRQQAARARKYYNDYHVQHRARLTRTRTREEKMFRQLFEEGLELQKVRLREQRAHAREQRQEQQRRYQDQVTSLENYYKDQFSILAEKLAQERQEVQVQKKAQEKVLLKMKRELRSRMEHEIQELQKMICRNDEDDFIQGAEVQRLRQRMQMASFHFNTSYLHRSKTN</sequence>
<feature type="compositionally biased region" description="Low complexity" evidence="2">
    <location>
        <begin position="434"/>
        <end position="444"/>
    </location>
</feature>
<evidence type="ECO:0000256" key="1">
    <source>
        <dbReference type="SAM" id="Coils"/>
    </source>
</evidence>
<dbReference type="InParanoid" id="H3D9D3"/>
<feature type="compositionally biased region" description="Polar residues" evidence="2">
    <location>
        <begin position="207"/>
        <end position="230"/>
    </location>
</feature>
<name>H3D9D3_TETNG</name>
<feature type="domain" description="DUF5745" evidence="3">
    <location>
        <begin position="53"/>
        <end position="108"/>
    </location>
</feature>
<organism evidence="4 5">
    <name type="scientific">Tetraodon nigroviridis</name>
    <name type="common">Spotted green pufferfish</name>
    <name type="synonym">Chelonodon nigroviridis</name>
    <dbReference type="NCBI Taxonomy" id="99883"/>
    <lineage>
        <taxon>Eukaryota</taxon>
        <taxon>Metazoa</taxon>
        <taxon>Chordata</taxon>
        <taxon>Craniata</taxon>
        <taxon>Vertebrata</taxon>
        <taxon>Euteleostomi</taxon>
        <taxon>Actinopterygii</taxon>
        <taxon>Neopterygii</taxon>
        <taxon>Teleostei</taxon>
        <taxon>Neoteleostei</taxon>
        <taxon>Acanthomorphata</taxon>
        <taxon>Eupercaria</taxon>
        <taxon>Tetraodontiformes</taxon>
        <taxon>Tetradontoidea</taxon>
        <taxon>Tetraodontidae</taxon>
        <taxon>Tetraodon</taxon>
    </lineage>
</organism>
<dbReference type="STRING" id="99883.ENSTNIP00000017124"/>
<dbReference type="HOGENOM" id="CLU_018428_1_0_1"/>
<accession>H3D9D3</accession>
<reference evidence="5" key="1">
    <citation type="journal article" date="2004" name="Nature">
        <title>Genome duplication in the teleost fish Tetraodon nigroviridis reveals the early vertebrate proto-karyotype.</title>
        <authorList>
            <person name="Jaillon O."/>
            <person name="Aury J.-M."/>
            <person name="Brunet F."/>
            <person name="Petit J.-L."/>
            <person name="Stange-Thomann N."/>
            <person name="Mauceli E."/>
            <person name="Bouneau L."/>
            <person name="Fischer C."/>
            <person name="Ozouf-Costaz C."/>
            <person name="Bernot A."/>
            <person name="Nicaud S."/>
            <person name="Jaffe D."/>
            <person name="Fisher S."/>
            <person name="Lutfalla G."/>
            <person name="Dossat C."/>
            <person name="Segurens B."/>
            <person name="Dasilva C."/>
            <person name="Salanoubat M."/>
            <person name="Levy M."/>
            <person name="Boudet N."/>
            <person name="Castellano S."/>
            <person name="Anthouard V."/>
            <person name="Jubin C."/>
            <person name="Castelli V."/>
            <person name="Katinka M."/>
            <person name="Vacherie B."/>
            <person name="Biemont C."/>
            <person name="Skalli Z."/>
            <person name="Cattolico L."/>
            <person name="Poulain J."/>
            <person name="De Berardinis V."/>
            <person name="Cruaud C."/>
            <person name="Duprat S."/>
            <person name="Brottier P."/>
            <person name="Coutanceau J.-P."/>
            <person name="Gouzy J."/>
            <person name="Parra G."/>
            <person name="Lardier G."/>
            <person name="Chapple C."/>
            <person name="McKernan K.J."/>
            <person name="McEwan P."/>
            <person name="Bosak S."/>
            <person name="Kellis M."/>
            <person name="Volff J.-N."/>
            <person name="Guigo R."/>
            <person name="Zody M.C."/>
            <person name="Mesirov J."/>
            <person name="Lindblad-Toh K."/>
            <person name="Birren B."/>
            <person name="Nusbaum C."/>
            <person name="Kahn D."/>
            <person name="Robinson-Rechavi M."/>
            <person name="Laudet V."/>
            <person name="Schachter V."/>
            <person name="Quetier F."/>
            <person name="Saurin W."/>
            <person name="Scarpelli C."/>
            <person name="Wincker P."/>
            <person name="Lander E.S."/>
            <person name="Weissenbach J."/>
            <person name="Roest Crollius H."/>
        </authorList>
    </citation>
    <scope>NUCLEOTIDE SEQUENCE [LARGE SCALE GENOMIC DNA]</scope>
</reference>
<feature type="coiled-coil region" evidence="1">
    <location>
        <begin position="701"/>
        <end position="793"/>
    </location>
</feature>
<feature type="compositionally biased region" description="Low complexity" evidence="2">
    <location>
        <begin position="593"/>
        <end position="608"/>
    </location>
</feature>
<proteinExistence type="predicted"/>
<protein>
    <recommendedName>
        <fullName evidence="3">DUF5745 domain-containing protein</fullName>
    </recommendedName>
</protein>
<reference evidence="4" key="3">
    <citation type="submission" date="2025-09" db="UniProtKB">
        <authorList>
            <consortium name="Ensembl"/>
        </authorList>
    </citation>
    <scope>IDENTIFICATION</scope>
</reference>
<dbReference type="InterPro" id="IPR044039">
    <property type="entry name" value="DUF5745"/>
</dbReference>
<dbReference type="GeneTree" id="ENSGT00390000005412"/>
<feature type="compositionally biased region" description="Pro residues" evidence="2">
    <location>
        <begin position="254"/>
        <end position="263"/>
    </location>
</feature>
<dbReference type="Ensembl" id="ENSTNIT00000017340.1">
    <property type="protein sequence ID" value="ENSTNIP00000017124.1"/>
    <property type="gene ID" value="ENSTNIG00000014115.1"/>
</dbReference>
<feature type="compositionally biased region" description="Polar residues" evidence="2">
    <location>
        <begin position="478"/>
        <end position="499"/>
    </location>
</feature>
<dbReference type="GO" id="GO:0000922">
    <property type="term" value="C:spindle pole"/>
    <property type="evidence" value="ECO:0007669"/>
    <property type="project" value="InterPro"/>
</dbReference>
<dbReference type="PANTHER" id="PTHR22545">
    <property type="entry name" value="CENTROSOMAL PROTEIN OF 95 KDA"/>
    <property type="match status" value="1"/>
</dbReference>
<dbReference type="AlphaFoldDB" id="H3D9D3"/>
<evidence type="ECO:0000259" key="3">
    <source>
        <dbReference type="Pfam" id="PF19016"/>
    </source>
</evidence>
<feature type="region of interest" description="Disordered" evidence="2">
    <location>
        <begin position="591"/>
        <end position="619"/>
    </location>
</feature>
<evidence type="ECO:0000313" key="5">
    <source>
        <dbReference type="Proteomes" id="UP000007303"/>
    </source>
</evidence>
<dbReference type="InterPro" id="IPR026619">
    <property type="entry name" value="CEP95"/>
</dbReference>
<dbReference type="Pfam" id="PF19016">
    <property type="entry name" value="DUF5745"/>
    <property type="match status" value="1"/>
</dbReference>
<keyword evidence="5" id="KW-1185">Reference proteome</keyword>
<feature type="region of interest" description="Disordered" evidence="2">
    <location>
        <begin position="200"/>
        <end position="309"/>
    </location>
</feature>
<dbReference type="Proteomes" id="UP000007303">
    <property type="component" value="Unassembled WGS sequence"/>
</dbReference>
<feature type="region of interest" description="Disordered" evidence="2">
    <location>
        <begin position="426"/>
        <end position="563"/>
    </location>
</feature>